<feature type="region of interest" description="Disordered" evidence="1">
    <location>
        <begin position="269"/>
        <end position="297"/>
    </location>
</feature>
<feature type="compositionally biased region" description="Polar residues" evidence="1">
    <location>
        <begin position="21"/>
        <end position="30"/>
    </location>
</feature>
<accession>A0A8I2YH71</accession>
<feature type="compositionally biased region" description="Basic and acidic residues" evidence="1">
    <location>
        <begin position="393"/>
        <end position="410"/>
    </location>
</feature>
<evidence type="ECO:0000313" key="3">
    <source>
        <dbReference type="Proteomes" id="UP000683000"/>
    </source>
</evidence>
<sequence length="698" mass="76843">MPDLTTPALTPDYTDSGEGDGSSSPASETATKSRRPTAFYPHMNSSNKPLKPFSRSAAKRQSVMTLGSIEHLQHYFTKTGIVAKTIPSKRLNSQLVPAIGGLASLKTSKPSLGSIMDFELPPSPVVPEIRQPVFPPHVKTHETDTEALLLVVAQDLTGVTHAWSIYTRDAPLNPNHPTPTSCMVDVLDILKTTTHAIRSVRNYVIALPDDSAGTLRTHYRNKVAANVPVPKRNPTQPKSQLDPLSLIRKSALEVLAALRELEERSRVPLSDEAYDAQSDRASSQDLHPHSRGVSPAVMSDDELDLPHVDPDMSISFVHVQGRKETIPVWEDEYDNLSEEEREKREHWDDRLVLGGGWLYKQDFTLAALGKEQDVVERYVDLVDDVLFGGTKDGKRGWEREAEKNTKKTREGGGQNRRVSTGDVFTYRFPSEAPRSGRRVVSTSGVLDSMRSMSLSEELEDMEILSEAGSIDEDDLPGWAKRSLFADDPVGRAHALLIALLPESLRSLIPSTSDKSAFYSALTSGQCLCTAYNTGVRRSRKPWGFISVGSIHDVASLEQSADGADGDEKGKVGWTFRRIDNLRLWAGALKLRYLLPLVVPSTLGRPDHIPRTSSPARTQSRGASPARSPSGHTTFSLAPADAPPSPTPVKIRSATAESPLMFDPRLVARKDHGWETMLETVVLRWVKAVVDETRSESLR</sequence>
<evidence type="ECO:0000256" key="1">
    <source>
        <dbReference type="SAM" id="MobiDB-lite"/>
    </source>
</evidence>
<dbReference type="PANTHER" id="PTHR38702:SF1">
    <property type="entry name" value="CALPONIN-HOMOLOGY (CH) DOMAIN-CONTAINING PROTEIN"/>
    <property type="match status" value="1"/>
</dbReference>
<organism evidence="2 3">
    <name type="scientific">Boletus reticuloceps</name>
    <dbReference type="NCBI Taxonomy" id="495285"/>
    <lineage>
        <taxon>Eukaryota</taxon>
        <taxon>Fungi</taxon>
        <taxon>Dikarya</taxon>
        <taxon>Basidiomycota</taxon>
        <taxon>Agaricomycotina</taxon>
        <taxon>Agaricomycetes</taxon>
        <taxon>Agaricomycetidae</taxon>
        <taxon>Boletales</taxon>
        <taxon>Boletineae</taxon>
        <taxon>Boletaceae</taxon>
        <taxon>Boletoideae</taxon>
        <taxon>Boletus</taxon>
    </lineage>
</organism>
<feature type="region of interest" description="Disordered" evidence="1">
    <location>
        <begin position="604"/>
        <end position="650"/>
    </location>
</feature>
<feature type="compositionally biased region" description="Polar residues" evidence="1">
    <location>
        <begin position="610"/>
        <end position="621"/>
    </location>
</feature>
<reference evidence="2" key="1">
    <citation type="submission" date="2021-03" db="EMBL/GenBank/DDBJ databases">
        <title>Evolutionary innovations through gain and loss of genes in the ectomycorrhizal Boletales.</title>
        <authorList>
            <person name="Wu G."/>
            <person name="Miyauchi S."/>
            <person name="Morin E."/>
            <person name="Yang Z.-L."/>
            <person name="Xu J."/>
            <person name="Martin F.M."/>
        </authorList>
    </citation>
    <scope>NUCLEOTIDE SEQUENCE</scope>
    <source>
        <strain evidence="2">BR01</strain>
    </source>
</reference>
<feature type="region of interest" description="Disordered" evidence="1">
    <location>
        <begin position="1"/>
        <end position="56"/>
    </location>
</feature>
<dbReference type="PANTHER" id="PTHR38702">
    <property type="entry name" value="CALPONIN-HOMOLOGY (CH) DOMAIN-CONTAINING PROTEIN"/>
    <property type="match status" value="1"/>
</dbReference>
<comment type="caution">
    <text evidence="2">The sequence shown here is derived from an EMBL/GenBank/DDBJ whole genome shotgun (WGS) entry which is preliminary data.</text>
</comment>
<proteinExistence type="predicted"/>
<keyword evidence="3" id="KW-1185">Reference proteome</keyword>
<dbReference type="Proteomes" id="UP000683000">
    <property type="component" value="Unassembled WGS sequence"/>
</dbReference>
<gene>
    <name evidence="2" type="ORF">JVT61DRAFT_8772</name>
</gene>
<dbReference type="EMBL" id="JAGFBS010000030">
    <property type="protein sequence ID" value="KAG6372064.1"/>
    <property type="molecule type" value="Genomic_DNA"/>
</dbReference>
<dbReference type="AlphaFoldDB" id="A0A8I2YH71"/>
<evidence type="ECO:0000313" key="2">
    <source>
        <dbReference type="EMBL" id="KAG6372064.1"/>
    </source>
</evidence>
<dbReference type="OrthoDB" id="2534759at2759"/>
<name>A0A8I2YH71_9AGAM</name>
<protein>
    <submittedName>
        <fullName evidence="2">Uncharacterized protein</fullName>
    </submittedName>
</protein>
<feature type="region of interest" description="Disordered" evidence="1">
    <location>
        <begin position="393"/>
        <end position="416"/>
    </location>
</feature>